<dbReference type="InterPro" id="IPR050570">
    <property type="entry name" value="Cell_wall_metabolism_enzyme"/>
</dbReference>
<dbReference type="Pfam" id="PF01551">
    <property type="entry name" value="Peptidase_M23"/>
    <property type="match status" value="1"/>
</dbReference>
<feature type="domain" description="Fibronectin type-III" evidence="1">
    <location>
        <begin position="410"/>
        <end position="496"/>
    </location>
</feature>
<dbReference type="GO" id="GO:0004222">
    <property type="term" value="F:metalloendopeptidase activity"/>
    <property type="evidence" value="ECO:0007669"/>
    <property type="project" value="TreeGrafter"/>
</dbReference>
<dbReference type="Gene3D" id="2.60.40.10">
    <property type="entry name" value="Immunoglobulins"/>
    <property type="match status" value="1"/>
</dbReference>
<evidence type="ECO:0000313" key="3">
    <source>
        <dbReference type="Proteomes" id="UP000179136"/>
    </source>
</evidence>
<dbReference type="InterPro" id="IPR013783">
    <property type="entry name" value="Ig-like_fold"/>
</dbReference>
<evidence type="ECO:0000259" key="1">
    <source>
        <dbReference type="PROSITE" id="PS50853"/>
    </source>
</evidence>
<dbReference type="SMART" id="SM00060">
    <property type="entry name" value="FN3"/>
    <property type="match status" value="1"/>
</dbReference>
<dbReference type="InterPro" id="IPR003961">
    <property type="entry name" value="FN3_dom"/>
</dbReference>
<proteinExistence type="predicted"/>
<dbReference type="InterPro" id="IPR036116">
    <property type="entry name" value="FN3_sf"/>
</dbReference>
<sequence>MVLPCLAQTTFPKFLTYPFIEKSVGIYNGWYYKVDGSGHYGIDYQLNEVDVVSSADGVVETVVDNMSNNFNQQNISPSDKYGNRVIVSHSNGYKTLYGHLKTGTILVRVGDSVIRGQKLAISGNTGWSNAPHLHFEVRGPQSDIATLSYGLYKYDPYGIYKKDVSLYTSNSMDDSKRLWTTNPPSYYYMVLVHPHGSILRTASNPDLYLIENGQKRKFQSFSVWQSNGQPDNLVLYVSQEELNGYVTGKEIAYPDNAYGSNFLRDPGDQLLKVYGQGSTVWLFDSSQGKKRKFILNQVYNSWKYSGSIPTLLPTKYPADQPTGEQVYFRDGTLIKGSAATIYVISQGYARPFESQQVFDALGYKTGNIISLPQTNIDQKSGFKGNGEMLTSTNIWQSGEYQVIITASLYPPQNLTASAVSSSQINLSWNANANNPASGVGYKVYYANGTLIGTTSSLNYAVTGLLPSTAYSFQVSSTYNGDESAKSNTISATTPSTPSYSIYQTIEAETMNGGVAVTGGKKLERGGNYWYLTKLQYFSQAGKVQAEVIARSESQTGGAILTKLQGFEALVQTVASTAYQSYYFEHTGIVVIDDYVELNLVSGPAVIIDKIILRYLPAPPPATPNILTIRFYAAKDTYYGTYYAKDGRPNNEELAIGGWGDWYYSYIEWDLTNAPSADQTIKAEACFTVKGVAPNDPQHKLCRVTSSWTEASVTYANYPGYTTTESADMPNTGLSHVGDIERGDITAIYQKWMNGAYPNYGLKIHSCYNNHSNSSYYSSDYSNSSYSPYIEVIYIVSGSSPKVSPQELAAGNIAESFSLFQNYPHPFNPMTTINFALPKASDVKLVVYDLLGREVERLVDGQLIVGEHSAIWNAQYVPAGIYFYQIRAGTFMKTKKMTLIK</sequence>
<reference evidence="2 3" key="1">
    <citation type="journal article" date="2016" name="Nat. Commun.">
        <title>Thousands of microbial genomes shed light on interconnected biogeochemical processes in an aquifer system.</title>
        <authorList>
            <person name="Anantharaman K."/>
            <person name="Brown C.T."/>
            <person name="Hug L.A."/>
            <person name="Sharon I."/>
            <person name="Castelle C.J."/>
            <person name="Probst A.J."/>
            <person name="Thomas B.C."/>
            <person name="Singh A."/>
            <person name="Wilkins M.J."/>
            <person name="Karaoz U."/>
            <person name="Brodie E.L."/>
            <person name="Williams K.H."/>
            <person name="Hubbard S.S."/>
            <person name="Banfield J.F."/>
        </authorList>
    </citation>
    <scope>NUCLEOTIDE SEQUENCE [LARGE SCALE GENOMIC DNA]</scope>
</reference>
<dbReference type="CDD" id="cd12797">
    <property type="entry name" value="M23_peptidase"/>
    <property type="match status" value="1"/>
</dbReference>
<dbReference type="PROSITE" id="PS50853">
    <property type="entry name" value="FN3"/>
    <property type="match status" value="1"/>
</dbReference>
<dbReference type="EMBL" id="MFMW01000028">
    <property type="protein sequence ID" value="OGG86740.1"/>
    <property type="molecule type" value="Genomic_DNA"/>
</dbReference>
<dbReference type="STRING" id="1798561.A3B87_01430"/>
<accession>A0A1F6FLL4</accession>
<dbReference type="SUPFAM" id="SSF49265">
    <property type="entry name" value="Fibronectin type III"/>
    <property type="match status" value="1"/>
</dbReference>
<dbReference type="PANTHER" id="PTHR21666">
    <property type="entry name" value="PEPTIDASE-RELATED"/>
    <property type="match status" value="1"/>
</dbReference>
<organism evidence="2 3">
    <name type="scientific">Candidatus Kuenenbacteria bacterium RIFCSPHIGHO2_02_FULL_39_13</name>
    <dbReference type="NCBI Taxonomy" id="1798561"/>
    <lineage>
        <taxon>Bacteria</taxon>
        <taxon>Candidatus Kueneniibacteriota</taxon>
    </lineage>
</organism>
<dbReference type="NCBIfam" id="TIGR04183">
    <property type="entry name" value="Por_Secre_tail"/>
    <property type="match status" value="1"/>
</dbReference>
<protein>
    <recommendedName>
        <fullName evidence="1">Fibronectin type-III domain-containing protein</fullName>
    </recommendedName>
</protein>
<dbReference type="InterPro" id="IPR026444">
    <property type="entry name" value="Secre_tail"/>
</dbReference>
<dbReference type="Pfam" id="PF00041">
    <property type="entry name" value="fn3"/>
    <property type="match status" value="1"/>
</dbReference>
<dbReference type="PANTHER" id="PTHR21666:SF270">
    <property type="entry name" value="MUREIN HYDROLASE ACTIVATOR ENVC"/>
    <property type="match status" value="1"/>
</dbReference>
<comment type="caution">
    <text evidence="2">The sequence shown here is derived from an EMBL/GenBank/DDBJ whole genome shotgun (WGS) entry which is preliminary data.</text>
</comment>
<dbReference type="NCBIfam" id="NF033679">
    <property type="entry name" value="DNRLRE_dom"/>
    <property type="match status" value="1"/>
</dbReference>
<dbReference type="CDD" id="cd00063">
    <property type="entry name" value="FN3"/>
    <property type="match status" value="1"/>
</dbReference>
<dbReference type="SUPFAM" id="SSF51261">
    <property type="entry name" value="Duplicated hybrid motif"/>
    <property type="match status" value="1"/>
</dbReference>
<dbReference type="InterPro" id="IPR011055">
    <property type="entry name" value="Dup_hybrid_motif"/>
</dbReference>
<dbReference type="Gene3D" id="2.60.40.4070">
    <property type="match status" value="1"/>
</dbReference>
<gene>
    <name evidence="2" type="ORF">A3B87_01430</name>
</gene>
<name>A0A1F6FLL4_9BACT</name>
<dbReference type="Proteomes" id="UP000179136">
    <property type="component" value="Unassembled WGS sequence"/>
</dbReference>
<dbReference type="Gene3D" id="2.70.70.10">
    <property type="entry name" value="Glucose Permease (Domain IIA)"/>
    <property type="match status" value="1"/>
</dbReference>
<dbReference type="InterPro" id="IPR016047">
    <property type="entry name" value="M23ase_b-sheet_dom"/>
</dbReference>
<dbReference type="AlphaFoldDB" id="A0A1F6FLL4"/>
<evidence type="ECO:0000313" key="2">
    <source>
        <dbReference type="EMBL" id="OGG86740.1"/>
    </source>
</evidence>